<dbReference type="eggNOG" id="KOG4745">
    <property type="taxonomic scope" value="Eukaryota"/>
</dbReference>
<feature type="domain" description="NTR" evidence="12">
    <location>
        <begin position="117"/>
        <end position="231"/>
    </location>
</feature>
<dbReference type="Gene3D" id="2.40.50.120">
    <property type="match status" value="1"/>
</dbReference>
<feature type="binding site" evidence="8">
    <location>
        <position position="117"/>
    </location>
    <ligand>
        <name>Zn(2+)</name>
        <dbReference type="ChEBI" id="CHEBI:29105"/>
        <note>ligand shared with metalloproteinase partner</note>
    </ligand>
</feature>
<evidence type="ECO:0000259" key="12">
    <source>
        <dbReference type="PROSITE" id="PS50189"/>
    </source>
</evidence>
<dbReference type="GO" id="GO:0002020">
    <property type="term" value="F:protease binding"/>
    <property type="evidence" value="ECO:0007669"/>
    <property type="project" value="TreeGrafter"/>
</dbReference>
<feature type="disulfide bond" evidence="9">
    <location>
        <begin position="117"/>
        <end position="184"/>
    </location>
</feature>
<evidence type="ECO:0000256" key="6">
    <source>
        <dbReference type="ARBA" id="ARBA00023157"/>
    </source>
</evidence>
<evidence type="ECO:0000256" key="10">
    <source>
        <dbReference type="SAM" id="MobiDB-lite"/>
    </source>
</evidence>
<feature type="disulfide bond" evidence="9">
    <location>
        <begin position="119"/>
        <end position="206"/>
    </location>
</feature>
<keyword evidence="8" id="KW-0479">Metal-binding</keyword>
<feature type="region of interest" description="Disordered" evidence="10">
    <location>
        <begin position="57"/>
        <end position="89"/>
    </location>
</feature>
<dbReference type="PROSITE" id="PS50189">
    <property type="entry name" value="NTR"/>
    <property type="match status" value="1"/>
</dbReference>
<dbReference type="EnsemblMetazoa" id="ADAC006598-RA">
    <property type="protein sequence ID" value="ADAC006598-PA"/>
    <property type="gene ID" value="ADAC006598"/>
</dbReference>
<gene>
    <name evidence="13" type="ORF">AND_006598</name>
</gene>
<evidence type="ECO:0000256" key="1">
    <source>
        <dbReference type="ARBA" id="ARBA00004613"/>
    </source>
</evidence>
<dbReference type="Gene3D" id="3.90.370.10">
    <property type="entry name" value="Tissue inhibitor of metalloproteinase-1. Chain B, domain 1"/>
    <property type="match status" value="1"/>
</dbReference>
<reference evidence="13" key="2">
    <citation type="submission" date="2010-05" db="EMBL/GenBank/DDBJ databases">
        <authorList>
            <person name="Almeida L.G."/>
            <person name="Nicolas M.F."/>
            <person name="Souza R.C."/>
            <person name="Vasconcelos A.T.R."/>
        </authorList>
    </citation>
    <scope>NUCLEOTIDE SEQUENCE</scope>
</reference>
<dbReference type="EMBL" id="ADMH02001624">
    <property type="protein sequence ID" value="ETN61741.1"/>
    <property type="molecule type" value="Genomic_DNA"/>
</dbReference>
<evidence type="ECO:0000313" key="14">
    <source>
        <dbReference type="EnsemblMetazoa" id="ADAC006598-PA"/>
    </source>
</evidence>
<dbReference type="GO" id="GO:0051045">
    <property type="term" value="P:negative regulation of membrane protein ectodomain proteolysis"/>
    <property type="evidence" value="ECO:0007669"/>
    <property type="project" value="TreeGrafter"/>
</dbReference>
<dbReference type="STRING" id="43151.W5JCA2"/>
<dbReference type="GO" id="GO:0005615">
    <property type="term" value="C:extracellular space"/>
    <property type="evidence" value="ECO:0007669"/>
    <property type="project" value="TreeGrafter"/>
</dbReference>
<keyword evidence="3" id="KW-0964">Secreted</keyword>
<reference evidence="14" key="4">
    <citation type="submission" date="2015-06" db="UniProtKB">
        <authorList>
            <consortium name="EnsemblMetazoa"/>
        </authorList>
    </citation>
    <scope>IDENTIFICATION</scope>
</reference>
<feature type="transmembrane region" description="Helical" evidence="11">
    <location>
        <begin position="91"/>
        <end position="112"/>
    </location>
</feature>
<keyword evidence="11" id="KW-0812">Transmembrane</keyword>
<comment type="subcellular location">
    <subcellularLocation>
        <location evidence="1">Secreted</location>
    </subcellularLocation>
</comment>
<evidence type="ECO:0000256" key="5">
    <source>
        <dbReference type="ARBA" id="ARBA00022690"/>
    </source>
</evidence>
<proteinExistence type="inferred from homology"/>
<keyword evidence="11" id="KW-0472">Membrane</keyword>
<dbReference type="GO" id="GO:0031012">
    <property type="term" value="C:extracellular matrix"/>
    <property type="evidence" value="ECO:0007669"/>
    <property type="project" value="TreeGrafter"/>
</dbReference>
<dbReference type="PANTHER" id="PTHR11844">
    <property type="entry name" value="METALLOPROTEASE INHIBITOR"/>
    <property type="match status" value="1"/>
</dbReference>
<dbReference type="AlphaFoldDB" id="W5JCA2"/>
<dbReference type="Pfam" id="PF00965">
    <property type="entry name" value="TIMP"/>
    <property type="match status" value="1"/>
</dbReference>
<dbReference type="CDD" id="cd03577">
    <property type="entry name" value="NTR_TIMP_like"/>
    <property type="match status" value="1"/>
</dbReference>
<keyword evidence="5" id="KW-0646">Protease inhibitor</keyword>
<dbReference type="FunCoup" id="W5JCA2">
    <property type="interactions" value="19"/>
</dbReference>
<dbReference type="VEuPathDB" id="VectorBase:ADAR2_003523"/>
<protein>
    <submittedName>
        <fullName evidence="13">Timp-3</fullName>
    </submittedName>
</protein>
<feature type="compositionally biased region" description="Basic and acidic residues" evidence="10">
    <location>
        <begin position="57"/>
        <end position="71"/>
    </location>
</feature>
<evidence type="ECO:0000256" key="9">
    <source>
        <dbReference type="PIRSR" id="PIRSR601820-3"/>
    </source>
</evidence>
<feature type="disulfide bond" evidence="9">
    <location>
        <begin position="238"/>
        <end position="243"/>
    </location>
</feature>
<dbReference type="PANTHER" id="PTHR11844:SF33">
    <property type="entry name" value="TISSUE INHIBITOR OF METALLOPROTEINASE"/>
    <property type="match status" value="1"/>
</dbReference>
<dbReference type="HOGENOM" id="CLU_931320_0_0_1"/>
<evidence type="ECO:0000256" key="11">
    <source>
        <dbReference type="SAM" id="Phobius"/>
    </source>
</evidence>
<keyword evidence="8" id="KW-0862">Zinc</keyword>
<reference evidence="13" key="3">
    <citation type="journal article" date="2013" name="Nucleic Acids Res.">
        <title>The genome of Anopheles darlingi, the main neotropical malaria vector.</title>
        <authorList>
            <person name="Marinotti O."/>
            <person name="Cerqueira G.C."/>
            <person name="de Almeida L.G."/>
            <person name="Ferro M.I."/>
            <person name="Loreto E.L."/>
            <person name="Zaha A."/>
            <person name="Teixeira S.M."/>
            <person name="Wespiser A.R."/>
            <person name="Almeida E Silva A."/>
            <person name="Schlindwein A.D."/>
            <person name="Pacheco A.C."/>
            <person name="Silva A.L."/>
            <person name="Graveley B.R."/>
            <person name="Walenz B.P."/>
            <person name="Lima Bde A."/>
            <person name="Ribeiro C.A."/>
            <person name="Nunes-Silva C.G."/>
            <person name="de Carvalho C.R."/>
            <person name="Soares C.M."/>
            <person name="de Menezes C.B."/>
            <person name="Matiolli C."/>
            <person name="Caffrey D."/>
            <person name="Araujo D.A."/>
            <person name="de Oliveira D.M."/>
            <person name="Golenbock D."/>
            <person name="Grisard E.C."/>
            <person name="Fantinatti-Garboggini F."/>
            <person name="de Carvalho F.M."/>
            <person name="Barcellos F.G."/>
            <person name="Prosdocimi F."/>
            <person name="May G."/>
            <person name="Azevedo Junior G.M."/>
            <person name="Guimaraes G.M."/>
            <person name="Goldman G.H."/>
            <person name="Padilha I.Q."/>
            <person name="Batista Jda S."/>
            <person name="Ferro J.A."/>
            <person name="Ribeiro J.M."/>
            <person name="Fietto J.L."/>
            <person name="Dabbas K.M."/>
            <person name="Cerdeira L."/>
            <person name="Agnez-Lima L.F."/>
            <person name="Brocchi M."/>
            <person name="de Carvalho M.O."/>
            <person name="Teixeira Mde M."/>
            <person name="Diniz Maia Mde M."/>
            <person name="Goldman M.H."/>
            <person name="Cruz Schneider M.P."/>
            <person name="Felipe M.S."/>
            <person name="Hungria M."/>
            <person name="Nicolas M.F."/>
            <person name="Pereira M."/>
            <person name="Montes M.A."/>
            <person name="Cantao M.E."/>
            <person name="Vincentz M."/>
            <person name="Rafael M.S."/>
            <person name="Silverman N."/>
            <person name="Stoco P.H."/>
            <person name="Souza R.C."/>
            <person name="Vicentini R."/>
            <person name="Gazzinelli R.T."/>
            <person name="Neves Rde O."/>
            <person name="Silva R."/>
            <person name="Astolfi-Filho S."/>
            <person name="Maciel T.E."/>
            <person name="Urmenyi T.P."/>
            <person name="Tadei W.P."/>
            <person name="Camargo E.P."/>
            <person name="de Vasconcelos A.T."/>
        </authorList>
    </citation>
    <scope>NUCLEOTIDE SEQUENCE</scope>
</reference>
<evidence type="ECO:0000256" key="2">
    <source>
        <dbReference type="ARBA" id="ARBA00011027"/>
    </source>
</evidence>
<keyword evidence="6 9" id="KW-1015">Disulfide bond</keyword>
<evidence type="ECO:0000313" key="13">
    <source>
        <dbReference type="EMBL" id="ETN61741.1"/>
    </source>
</evidence>
<dbReference type="Proteomes" id="UP000000673">
    <property type="component" value="Unassembled WGS sequence"/>
</dbReference>
<dbReference type="InterPro" id="IPR001134">
    <property type="entry name" value="Netrin_domain"/>
</dbReference>
<evidence type="ECO:0000256" key="7">
    <source>
        <dbReference type="ARBA" id="ARBA00023215"/>
    </source>
</evidence>
<evidence type="ECO:0000256" key="3">
    <source>
        <dbReference type="ARBA" id="ARBA00022525"/>
    </source>
</evidence>
<feature type="disulfide bond" evidence="9">
    <location>
        <begin position="233"/>
        <end position="283"/>
    </location>
</feature>
<dbReference type="InterPro" id="IPR008993">
    <property type="entry name" value="TIMP-like_OB-fold"/>
</dbReference>
<dbReference type="SUPFAM" id="SSF50242">
    <property type="entry name" value="TIMP-like"/>
    <property type="match status" value="1"/>
</dbReference>
<dbReference type="GO" id="GO:0046872">
    <property type="term" value="F:metal ion binding"/>
    <property type="evidence" value="ECO:0007669"/>
    <property type="project" value="UniProtKB-KW"/>
</dbReference>
<dbReference type="InterPro" id="IPR027465">
    <property type="entry name" value="TIMP_C"/>
</dbReference>
<dbReference type="OMA" id="DCEILPC"/>
<dbReference type="MEROPS" id="I35.005"/>
<dbReference type="GO" id="GO:0008191">
    <property type="term" value="F:metalloendopeptidase inhibitor activity"/>
    <property type="evidence" value="ECO:0007669"/>
    <property type="project" value="InterPro"/>
</dbReference>
<dbReference type="InterPro" id="IPR001820">
    <property type="entry name" value="TIMP"/>
</dbReference>
<feature type="disulfide bond" evidence="9">
    <location>
        <begin position="129"/>
        <end position="231"/>
    </location>
</feature>
<dbReference type="SMART" id="SM00206">
    <property type="entry name" value="NTR"/>
    <property type="match status" value="1"/>
</dbReference>
<comment type="similarity">
    <text evidence="2">Belongs to the protease inhibitor I35 (TIMP) family.</text>
</comment>
<evidence type="ECO:0000313" key="15">
    <source>
        <dbReference type="Proteomes" id="UP000000673"/>
    </source>
</evidence>
<evidence type="ECO:0000256" key="8">
    <source>
        <dbReference type="PIRSR" id="PIRSR601820-1"/>
    </source>
</evidence>
<name>W5JCA2_ANODA</name>
<accession>W5JCA2</accession>
<dbReference type="VEuPathDB" id="VectorBase:ADAC006598"/>
<reference evidence="13 15" key="1">
    <citation type="journal article" date="2010" name="BMC Genomics">
        <title>Combination of measures distinguishes pre-miRNAs from other stem-loops in the genome of the newly sequenced Anopheles darlingi.</title>
        <authorList>
            <person name="Mendes N.D."/>
            <person name="Freitas A.T."/>
            <person name="Vasconcelos A.T."/>
            <person name="Sagot M.F."/>
        </authorList>
    </citation>
    <scope>NUCLEOTIDE SEQUENCE</scope>
</reference>
<keyword evidence="11" id="KW-1133">Transmembrane helix</keyword>
<keyword evidence="7" id="KW-0481">Metalloenzyme inhibitor</keyword>
<evidence type="ECO:0000256" key="4">
    <source>
        <dbReference type="ARBA" id="ARBA00022608"/>
    </source>
</evidence>
<sequence length="299" mass="33393">MSLLVVEQKESFTIRLNTALLGQPVCCHTVSFKSGGTHHHHHHHHQHQRYVILSEHESSGQGNDEKGLRDWCEEEGPNEENKPDKMRTNSLPLMATGAVWMMMMMMIIIMTVPSEACSCMPQHPQSAYCEADYVIVAQVLRKSQSTGTHDAYKIAIKKEYKMSDAAREELRHGKLYTPSVDSACGRPLEPNKLYAIAANTNQIGLCNFVQPYAELSLAEKRGLAGMYRKGCDCRVVPCFGPKCVFKPGACNWSPFTKKGDCETMFGSCVPAGRAQQNGVPTKCHWRRSPRFSECLANGK</sequence>
<organism evidence="13">
    <name type="scientific">Anopheles darlingi</name>
    <name type="common">Mosquito</name>
    <dbReference type="NCBI Taxonomy" id="43151"/>
    <lineage>
        <taxon>Eukaryota</taxon>
        <taxon>Metazoa</taxon>
        <taxon>Ecdysozoa</taxon>
        <taxon>Arthropoda</taxon>
        <taxon>Hexapoda</taxon>
        <taxon>Insecta</taxon>
        <taxon>Pterygota</taxon>
        <taxon>Neoptera</taxon>
        <taxon>Endopterygota</taxon>
        <taxon>Diptera</taxon>
        <taxon>Nematocera</taxon>
        <taxon>Culicoidea</taxon>
        <taxon>Culicidae</taxon>
        <taxon>Anophelinae</taxon>
        <taxon>Anopheles</taxon>
    </lineage>
</organism>
<keyword evidence="15" id="KW-1185">Reference proteome</keyword>
<keyword evidence="4" id="KW-0483">Metalloprotease inhibitor</keyword>